<dbReference type="eggNOG" id="arCOG00332">
    <property type="taxonomic scope" value="Archaea"/>
</dbReference>
<name>G7VDN8_9CREN</name>
<dbReference type="HOGENOM" id="CLU_023081_2_1_2"/>
<dbReference type="Proteomes" id="UP000005867">
    <property type="component" value="Chromosome"/>
</dbReference>
<dbReference type="STRING" id="1104324.P186_2633"/>
<dbReference type="EMBL" id="CP003098">
    <property type="protein sequence ID" value="AET34017.1"/>
    <property type="molecule type" value="Genomic_DNA"/>
</dbReference>
<dbReference type="KEGG" id="pyr:P186_2633"/>
<proteinExistence type="predicted"/>
<dbReference type="PANTHER" id="PTHR43255">
    <property type="entry name" value="IRON-SULFUR-BINDING OXIDOREDUCTASE FADF-RELATED-RELATED"/>
    <property type="match status" value="1"/>
</dbReference>
<gene>
    <name evidence="2" type="ORF">P186_2633</name>
</gene>
<sequence length="250" mass="27680">MIQKAVENLEKFGATRGGAASRVAAVAARYFGGLVLRPDKEHLERAYSILRSIYNMLRKSNVEVGLLPDEPYSGALLYELGFVEDFASYAAEVYKYFEERGVRRVITVDPHTQYVLERIYPQYVPGFDLDVRSYLEYIDVSRVKVKISGFAIHDSCLYARFLGKYDLVRRILAGGNPVEDPYVTGRETSGCCGGPAESINPQLATKIALGRAKKLAGLSRTVVSACPICLANLSRTGIVEVRDLAEVVEL</sequence>
<protein>
    <recommendedName>
        <fullName evidence="1">Cysteine-rich domain-containing protein</fullName>
    </recommendedName>
</protein>
<organism evidence="2 3">
    <name type="scientific">Pyrobaculum ferrireducens</name>
    <dbReference type="NCBI Taxonomy" id="1104324"/>
    <lineage>
        <taxon>Archaea</taxon>
        <taxon>Thermoproteota</taxon>
        <taxon>Thermoprotei</taxon>
        <taxon>Thermoproteales</taxon>
        <taxon>Thermoproteaceae</taxon>
        <taxon>Pyrobaculum</taxon>
    </lineage>
</organism>
<dbReference type="BioCyc" id="PSP1104324:GJSN-2577-MONOMER"/>
<dbReference type="Pfam" id="PF02754">
    <property type="entry name" value="CCG"/>
    <property type="match status" value="1"/>
</dbReference>
<evidence type="ECO:0000259" key="1">
    <source>
        <dbReference type="Pfam" id="PF02754"/>
    </source>
</evidence>
<dbReference type="AlphaFoldDB" id="G7VDN8"/>
<keyword evidence="3" id="KW-1185">Reference proteome</keyword>
<accession>G7VDN8</accession>
<evidence type="ECO:0000313" key="3">
    <source>
        <dbReference type="Proteomes" id="UP000005867"/>
    </source>
</evidence>
<dbReference type="PANTHER" id="PTHR43255:SF2">
    <property type="entry name" value="HETERODISULFIDE REDUCTASE RELATED PROTEIN"/>
    <property type="match status" value="1"/>
</dbReference>
<dbReference type="GO" id="GO:0005886">
    <property type="term" value="C:plasma membrane"/>
    <property type="evidence" value="ECO:0007669"/>
    <property type="project" value="TreeGrafter"/>
</dbReference>
<feature type="domain" description="Cysteine-rich" evidence="1">
    <location>
        <begin position="151"/>
        <end position="233"/>
    </location>
</feature>
<dbReference type="InterPro" id="IPR004017">
    <property type="entry name" value="Cys_rich_dom"/>
</dbReference>
<dbReference type="InterPro" id="IPR051460">
    <property type="entry name" value="HdrC_iron-sulfur_subunit"/>
</dbReference>
<dbReference type="GO" id="GO:0016491">
    <property type="term" value="F:oxidoreductase activity"/>
    <property type="evidence" value="ECO:0007669"/>
    <property type="project" value="UniProtKB-ARBA"/>
</dbReference>
<reference evidence="2 3" key="1">
    <citation type="journal article" date="2012" name="J. Bacteriol.">
        <title>Complete genome sequence of strain 1860, a crenarchaeon of the genus pyrobaculum able to grow with various electron acceptors.</title>
        <authorList>
            <person name="Mardanov A.V."/>
            <person name="Gumerov V.M."/>
            <person name="Slobodkina G.B."/>
            <person name="Beletsky A.V."/>
            <person name="Bonch-Osmolovskaya E.A."/>
            <person name="Ravin N.V."/>
            <person name="Skryabin K.G."/>
        </authorList>
    </citation>
    <scope>NUCLEOTIDE SEQUENCE [LARGE SCALE GENOMIC DNA]</scope>
    <source>
        <strain evidence="2 3">1860</strain>
    </source>
</reference>
<evidence type="ECO:0000313" key="2">
    <source>
        <dbReference type="EMBL" id="AET34017.1"/>
    </source>
</evidence>